<name>A0A643CE22_BALPH</name>
<protein>
    <submittedName>
        <fullName evidence="1">Uncharacterized protein</fullName>
    </submittedName>
</protein>
<dbReference type="EMBL" id="SGJD01001751">
    <property type="protein sequence ID" value="KAB0398459.1"/>
    <property type="molecule type" value="Genomic_DNA"/>
</dbReference>
<comment type="caution">
    <text evidence="1">The sequence shown here is derived from an EMBL/GenBank/DDBJ whole genome shotgun (WGS) entry which is preliminary data.</text>
</comment>
<proteinExistence type="predicted"/>
<gene>
    <name evidence="1" type="ORF">E2I00_014847</name>
</gene>
<sequence>MKLMKDIGSIVLKKTLQNVCFPSGTDT</sequence>
<organism evidence="1 2">
    <name type="scientific">Balaenoptera physalus</name>
    <name type="common">Fin whale</name>
    <name type="synonym">Balaena physalus</name>
    <dbReference type="NCBI Taxonomy" id="9770"/>
    <lineage>
        <taxon>Eukaryota</taxon>
        <taxon>Metazoa</taxon>
        <taxon>Chordata</taxon>
        <taxon>Craniata</taxon>
        <taxon>Vertebrata</taxon>
        <taxon>Euteleostomi</taxon>
        <taxon>Mammalia</taxon>
        <taxon>Eutheria</taxon>
        <taxon>Laurasiatheria</taxon>
        <taxon>Artiodactyla</taxon>
        <taxon>Whippomorpha</taxon>
        <taxon>Cetacea</taxon>
        <taxon>Mysticeti</taxon>
        <taxon>Balaenopteridae</taxon>
        <taxon>Balaenoptera</taxon>
    </lineage>
</organism>
<keyword evidence="2" id="KW-1185">Reference proteome</keyword>
<evidence type="ECO:0000313" key="1">
    <source>
        <dbReference type="EMBL" id="KAB0398459.1"/>
    </source>
</evidence>
<evidence type="ECO:0000313" key="2">
    <source>
        <dbReference type="Proteomes" id="UP000437017"/>
    </source>
</evidence>
<accession>A0A643CE22</accession>
<dbReference type="AlphaFoldDB" id="A0A643CE22"/>
<dbReference type="Proteomes" id="UP000437017">
    <property type="component" value="Unassembled WGS sequence"/>
</dbReference>
<reference evidence="1 2" key="1">
    <citation type="journal article" date="2019" name="PLoS ONE">
        <title>Genomic analyses reveal an absence of contemporary introgressive admixture between fin whales and blue whales, despite known hybrids.</title>
        <authorList>
            <person name="Westbury M.V."/>
            <person name="Petersen B."/>
            <person name="Lorenzen E.D."/>
        </authorList>
    </citation>
    <scope>NUCLEOTIDE SEQUENCE [LARGE SCALE GENOMIC DNA]</scope>
    <source>
        <strain evidence="1">FinWhale-01</strain>
    </source>
</reference>